<feature type="region of interest" description="Disordered" evidence="1">
    <location>
        <begin position="1"/>
        <end position="20"/>
    </location>
</feature>
<name>A0ABU8GD64_9ACTN</name>
<protein>
    <submittedName>
        <fullName evidence="2">Uncharacterized protein</fullName>
    </submittedName>
</protein>
<evidence type="ECO:0000313" key="3">
    <source>
        <dbReference type="Proteomes" id="UP001365781"/>
    </source>
</evidence>
<keyword evidence="3" id="KW-1185">Reference proteome</keyword>
<proteinExistence type="predicted"/>
<sequence length="80" mass="8780">MRRRSPELGSGGSTEVPHLGHPFVYLRGGRYLVVVNPRRNEASWPYEPAVGHQVEGQGVEITDGTVIARGFGYGIFRLDG</sequence>
<evidence type="ECO:0000256" key="1">
    <source>
        <dbReference type="SAM" id="MobiDB-lite"/>
    </source>
</evidence>
<organism evidence="2 3">
    <name type="scientific">Streptomyces brasiliscabiei</name>
    <dbReference type="NCBI Taxonomy" id="2736302"/>
    <lineage>
        <taxon>Bacteria</taxon>
        <taxon>Bacillati</taxon>
        <taxon>Actinomycetota</taxon>
        <taxon>Actinomycetes</taxon>
        <taxon>Kitasatosporales</taxon>
        <taxon>Streptomycetaceae</taxon>
        <taxon>Streptomyces</taxon>
    </lineage>
</organism>
<evidence type="ECO:0000313" key="2">
    <source>
        <dbReference type="EMBL" id="MEI5611078.1"/>
    </source>
</evidence>
<reference evidence="2 3" key="1">
    <citation type="submission" date="2024-03" db="EMBL/GenBank/DDBJ databases">
        <title>First Report of Pectobacterium brasiliscabiei causing potato scab in china.</title>
        <authorList>
            <person name="Handique U."/>
        </authorList>
    </citation>
    <scope>NUCLEOTIDE SEQUENCE [LARGE SCALE GENOMIC DNA]</scope>
    <source>
        <strain evidence="2 3">ZRIMU1503</strain>
    </source>
</reference>
<accession>A0ABU8GD64</accession>
<dbReference type="RefSeq" id="WP_336539108.1">
    <property type="nucleotide sequence ID" value="NZ_JBBAYL010000019.1"/>
</dbReference>
<gene>
    <name evidence="2" type="ORF">WB403_18100</name>
</gene>
<dbReference type="Proteomes" id="UP001365781">
    <property type="component" value="Unassembled WGS sequence"/>
</dbReference>
<comment type="caution">
    <text evidence="2">The sequence shown here is derived from an EMBL/GenBank/DDBJ whole genome shotgun (WGS) entry which is preliminary data.</text>
</comment>
<dbReference type="EMBL" id="JBBAYM010000011">
    <property type="protein sequence ID" value="MEI5611078.1"/>
    <property type="molecule type" value="Genomic_DNA"/>
</dbReference>